<keyword evidence="1" id="KW-0812">Transmembrane</keyword>
<feature type="transmembrane region" description="Helical" evidence="1">
    <location>
        <begin position="105"/>
        <end position="124"/>
    </location>
</feature>
<reference evidence="2 3" key="1">
    <citation type="submission" date="2016-10" db="EMBL/GenBank/DDBJ databases">
        <authorList>
            <person name="de Groot N.N."/>
        </authorList>
    </citation>
    <scope>NUCLEOTIDE SEQUENCE [LARGE SCALE GENOMIC DNA]</scope>
    <source>
        <strain evidence="2 3">DSM 43067</strain>
    </source>
</reference>
<dbReference type="EMBL" id="FOVH01000013">
    <property type="protein sequence ID" value="SFP31303.1"/>
    <property type="molecule type" value="Genomic_DNA"/>
</dbReference>
<gene>
    <name evidence="2" type="ORF">SAMN04489713_11371</name>
</gene>
<name>A0A1I5PBF4_9ACTN</name>
<feature type="transmembrane region" description="Helical" evidence="1">
    <location>
        <begin position="144"/>
        <end position="165"/>
    </location>
</feature>
<feature type="transmembrane region" description="Helical" evidence="1">
    <location>
        <begin position="221"/>
        <end position="239"/>
    </location>
</feature>
<dbReference type="InParanoid" id="A0A1I5PBF4"/>
<organism evidence="2 3">
    <name type="scientific">Actinomadura madurae</name>
    <dbReference type="NCBI Taxonomy" id="1993"/>
    <lineage>
        <taxon>Bacteria</taxon>
        <taxon>Bacillati</taxon>
        <taxon>Actinomycetota</taxon>
        <taxon>Actinomycetes</taxon>
        <taxon>Streptosporangiales</taxon>
        <taxon>Thermomonosporaceae</taxon>
        <taxon>Actinomadura</taxon>
    </lineage>
</organism>
<evidence type="ECO:0000256" key="1">
    <source>
        <dbReference type="SAM" id="Phobius"/>
    </source>
</evidence>
<feature type="transmembrane region" description="Helical" evidence="1">
    <location>
        <begin position="177"/>
        <end position="201"/>
    </location>
</feature>
<dbReference type="STRING" id="1993.SAMN04489713_11371"/>
<dbReference type="Pfam" id="PF12730">
    <property type="entry name" value="ABC2_membrane_4"/>
    <property type="match status" value="1"/>
</dbReference>
<dbReference type="OrthoDB" id="4336274at2"/>
<sequence length="244" mass="24852">MSAALRTEITKFLRSRAPWVTAAAFLLPVALAALFTGASDTPSLSGKSQALGITPDWPGFRTALMQIDAAGGFLLFGILVTWMFGREFSDRTVLDLLALPTSRTAIVLAKFAVTTGWLILLGAFQTAAWVTTGTLLGLSGTPHHGVSGLVLLLALTVALTLPVALAASAGRGYLPGIAATIALLVCGVAAATLGAATWFPWALPATVGGLTGTASFPVSGPVIGAATAAAGIAATASWWRRADH</sequence>
<dbReference type="eggNOG" id="COG1277">
    <property type="taxonomic scope" value="Bacteria"/>
</dbReference>
<feature type="transmembrane region" description="Helical" evidence="1">
    <location>
        <begin position="63"/>
        <end position="84"/>
    </location>
</feature>
<accession>A0A1I5PBF4</accession>
<dbReference type="Proteomes" id="UP000183413">
    <property type="component" value="Unassembled WGS sequence"/>
</dbReference>
<proteinExistence type="predicted"/>
<dbReference type="RefSeq" id="WP_075023219.1">
    <property type="nucleotide sequence ID" value="NZ_FOVH01000013.1"/>
</dbReference>
<keyword evidence="1" id="KW-0472">Membrane</keyword>
<keyword evidence="1" id="KW-1133">Transmembrane helix</keyword>
<evidence type="ECO:0000313" key="3">
    <source>
        <dbReference type="Proteomes" id="UP000183413"/>
    </source>
</evidence>
<dbReference type="AlphaFoldDB" id="A0A1I5PBF4"/>
<keyword evidence="3" id="KW-1185">Reference proteome</keyword>
<protein>
    <submittedName>
        <fullName evidence="2">ABC-2 type transport system permease protein</fullName>
    </submittedName>
</protein>
<evidence type="ECO:0000313" key="2">
    <source>
        <dbReference type="EMBL" id="SFP31303.1"/>
    </source>
</evidence>